<keyword evidence="4" id="KW-0732">Signal</keyword>
<evidence type="ECO:0000256" key="2">
    <source>
        <dbReference type="ARBA" id="ARBA00022759"/>
    </source>
</evidence>
<protein>
    <submittedName>
        <fullName evidence="6">Thermonuclease</fullName>
        <ecNumber evidence="6">3.1.31.1</ecNumber>
    </submittedName>
</protein>
<dbReference type="InterPro" id="IPR002071">
    <property type="entry name" value="Thermonucl_AS"/>
</dbReference>
<evidence type="ECO:0000313" key="7">
    <source>
        <dbReference type="Proteomes" id="UP000271188"/>
    </source>
</evidence>
<evidence type="ECO:0000256" key="3">
    <source>
        <dbReference type="ARBA" id="ARBA00022801"/>
    </source>
</evidence>
<feature type="chain" id="PRO_5019100300" evidence="4">
    <location>
        <begin position="19"/>
        <end position="222"/>
    </location>
</feature>
<evidence type="ECO:0000256" key="1">
    <source>
        <dbReference type="ARBA" id="ARBA00022722"/>
    </source>
</evidence>
<keyword evidence="1" id="KW-0540">Nuclease</keyword>
<sequence length="222" mass="25384">MKYLYTLIFGLFFSSVYAAERQLQCKVVGISDGDTLTCLVNKTPLKIRLQHIDAPEQAQPYGNKAKQALAQFVFQQNITAIVSGYDRYQRLLATLYLNGKNINLALVENGMAWAYTTKREYIEAQDQAQQAKIGLWQDKFPINPSQWRKTHASTLPQAVKKPENIANQPPTIDCQIKLSCNQIGNYAQAKRYFQQCGWKELDGNNDGIPCNKLYRQEQKNRN</sequence>
<dbReference type="RefSeq" id="WP_126301830.1">
    <property type="nucleotide sequence ID" value="NZ_LR134495.1"/>
</dbReference>
<name>A0A448TAA0_MANHA</name>
<keyword evidence="2" id="KW-0255">Endonuclease</keyword>
<evidence type="ECO:0000313" key="6">
    <source>
        <dbReference type="EMBL" id="VEI76889.1"/>
    </source>
</evidence>
<evidence type="ECO:0000259" key="5">
    <source>
        <dbReference type="PROSITE" id="PS50830"/>
    </source>
</evidence>
<accession>A0A448TAA0</accession>
<dbReference type="InterPro" id="IPR016071">
    <property type="entry name" value="Staphylococal_nuclease_OB-fold"/>
</dbReference>
<dbReference type="SUPFAM" id="SSF50199">
    <property type="entry name" value="Staphylococcal nuclease"/>
    <property type="match status" value="1"/>
</dbReference>
<dbReference type="EMBL" id="LR134495">
    <property type="protein sequence ID" value="VEI76889.1"/>
    <property type="molecule type" value="Genomic_DNA"/>
</dbReference>
<keyword evidence="3 6" id="KW-0378">Hydrolase</keyword>
<feature type="signal peptide" evidence="4">
    <location>
        <begin position="1"/>
        <end position="18"/>
    </location>
</feature>
<feature type="domain" description="TNase-like" evidence="5">
    <location>
        <begin position="21"/>
        <end position="138"/>
    </location>
</feature>
<dbReference type="Gene3D" id="2.40.50.90">
    <property type="match status" value="1"/>
</dbReference>
<reference evidence="6" key="1">
    <citation type="submission" date="2018-12" db="EMBL/GenBank/DDBJ databases">
        <authorList>
            <consortium name="Pathogen Informatics"/>
        </authorList>
    </citation>
    <scope>NUCLEOTIDE SEQUENCE [LARGE SCALE GENOMIC DNA]</scope>
    <source>
        <strain evidence="6">NCTC10643</strain>
    </source>
</reference>
<dbReference type="EC" id="3.1.31.1" evidence="6"/>
<dbReference type="PROSITE" id="PS50830">
    <property type="entry name" value="TNASE_3"/>
    <property type="match status" value="1"/>
</dbReference>
<dbReference type="InterPro" id="IPR035437">
    <property type="entry name" value="SNase_OB-fold_sf"/>
</dbReference>
<gene>
    <name evidence="6" type="primary">nuc</name>
    <name evidence="6" type="ORF">NCTC10643_01096</name>
</gene>
<dbReference type="PANTHER" id="PTHR12302">
    <property type="entry name" value="EBNA2 BINDING PROTEIN P100"/>
    <property type="match status" value="1"/>
</dbReference>
<dbReference type="AlphaFoldDB" id="A0A448TAA0"/>
<dbReference type="SMART" id="SM00318">
    <property type="entry name" value="SNc"/>
    <property type="match status" value="1"/>
</dbReference>
<evidence type="ECO:0000256" key="4">
    <source>
        <dbReference type="SAM" id="SignalP"/>
    </source>
</evidence>
<proteinExistence type="predicted"/>
<dbReference type="PROSITE" id="PS01123">
    <property type="entry name" value="TNASE_1"/>
    <property type="match status" value="1"/>
</dbReference>
<dbReference type="PANTHER" id="PTHR12302:SF3">
    <property type="entry name" value="SERINE_THREONINE-PROTEIN KINASE 31"/>
    <property type="match status" value="1"/>
</dbReference>
<organism evidence="6 7">
    <name type="scientific">Mannheimia haemolytica</name>
    <name type="common">Pasteurella haemolytica</name>
    <dbReference type="NCBI Taxonomy" id="75985"/>
    <lineage>
        <taxon>Bacteria</taxon>
        <taxon>Pseudomonadati</taxon>
        <taxon>Pseudomonadota</taxon>
        <taxon>Gammaproteobacteria</taxon>
        <taxon>Pasteurellales</taxon>
        <taxon>Pasteurellaceae</taxon>
        <taxon>Mannheimia</taxon>
    </lineage>
</organism>
<dbReference type="Proteomes" id="UP000271188">
    <property type="component" value="Chromosome"/>
</dbReference>
<dbReference type="Pfam" id="PF00565">
    <property type="entry name" value="SNase"/>
    <property type="match status" value="1"/>
</dbReference>
<dbReference type="GO" id="GO:0003676">
    <property type="term" value="F:nucleic acid binding"/>
    <property type="evidence" value="ECO:0007669"/>
    <property type="project" value="InterPro"/>
</dbReference>
<dbReference type="GO" id="GO:1990599">
    <property type="term" value="F:3' overhang single-stranded DNA endodeoxyribonuclease activity"/>
    <property type="evidence" value="ECO:0007669"/>
    <property type="project" value="UniProtKB-EC"/>
</dbReference>